<dbReference type="GO" id="GO:0005634">
    <property type="term" value="C:nucleus"/>
    <property type="evidence" value="ECO:0007669"/>
    <property type="project" value="TreeGrafter"/>
</dbReference>
<reference evidence="4" key="1">
    <citation type="submission" date="2023-04" db="EMBL/GenBank/DDBJ databases">
        <title>Black Yeasts Isolated from many extreme environments.</title>
        <authorList>
            <person name="Coleine C."/>
            <person name="Stajich J.E."/>
            <person name="Selbmann L."/>
        </authorList>
    </citation>
    <scope>NUCLEOTIDE SEQUENCE</scope>
    <source>
        <strain evidence="4">CCFEE 5312</strain>
    </source>
</reference>
<dbReference type="CDD" id="cd02859">
    <property type="entry name" value="E_set_AMPKbeta_like_N"/>
    <property type="match status" value="1"/>
</dbReference>
<dbReference type="GO" id="GO:0031588">
    <property type="term" value="C:nucleotide-activated protein kinase complex"/>
    <property type="evidence" value="ECO:0007669"/>
    <property type="project" value="TreeGrafter"/>
</dbReference>
<dbReference type="GO" id="GO:0005737">
    <property type="term" value="C:cytoplasm"/>
    <property type="evidence" value="ECO:0007669"/>
    <property type="project" value="TreeGrafter"/>
</dbReference>
<dbReference type="GO" id="GO:0019901">
    <property type="term" value="F:protein kinase binding"/>
    <property type="evidence" value="ECO:0007669"/>
    <property type="project" value="TreeGrafter"/>
</dbReference>
<name>A0AAJ0DRD2_9PEZI</name>
<feature type="compositionally biased region" description="Basic and acidic residues" evidence="2">
    <location>
        <begin position="160"/>
        <end position="171"/>
    </location>
</feature>
<feature type="region of interest" description="Disordered" evidence="2">
    <location>
        <begin position="63"/>
        <end position="393"/>
    </location>
</feature>
<dbReference type="Pfam" id="PF16561">
    <property type="entry name" value="AMPK1_CBM"/>
    <property type="match status" value="1"/>
</dbReference>
<dbReference type="Gene3D" id="2.60.40.10">
    <property type="entry name" value="Immunoglobulins"/>
    <property type="match status" value="1"/>
</dbReference>
<sequence>MGSFTFRWNQPANDVSVRGSWDDFSKSIPLSKSGSSDVHEATVPLKDEKVFYKFVVDGEWKHDPSAKTETDEHGNINNVISPEDLTNDTSSSAISSVAPGASTLAMAGQEPNVQPSSPPGAFPETPAPEDAENTFSVAPIPASSGNFDESSTNRNTVESTVHDDEELKSKDQGAQSFGVNPIPASSGMGNPIQLAPGEQVPAQSSITSNTVDSTARSDPSSYERSDAHPPASSTLLDRVTPAQAFMGGTGPFIPESSIGMGHTADASNADIGPMMSGVSSNSTTAQLASQVPKEPRADPMVSSVAAGSTTNELAGQVRKEKRGIPEVVSASQTAAHADPEASANPEAVEEKKAVEDELTKTVPETDARGETAPTGSDKAAGSSTGTSGDGYGAKAAAGVAALGAGAAGAAVAANAFVKDKTGADPKASMPESVQDTLDSKAKESSIPQQATSSSTDGARDATTSNTIDATRETTTTVPSEVISSQNEAGFEPEAAASSEAVKEKAAVEDELLNKVPTSQAMGEPAPNASGSTTGATVPAAIFASQNKAGVDPEAAASSEAVKEKAAVEDELLSKIHTTDAAGAPAPTASAAVAGTAPAVTSDSSLPTSGSAIAAGASPVATTLPFYGGKGEPGAPDEHEPIGTTTSSTGAPQLGDPTANVAPISMDSKSAGNTGLNAPASSEAQVPAVKAKENEPPAALDSRDVSPMSQHPTNSQTQPEATTGVGSAAIPRKTGASASTPQKRQSWFGGKGTPESSKTTDTTDSKSKRRSFFGKIKDKLKQ</sequence>
<dbReference type="Proteomes" id="UP001271007">
    <property type="component" value="Unassembled WGS sequence"/>
</dbReference>
<evidence type="ECO:0000313" key="4">
    <source>
        <dbReference type="EMBL" id="KAK3054760.1"/>
    </source>
</evidence>
<comment type="caution">
    <text evidence="4">The sequence shown here is derived from an EMBL/GenBank/DDBJ whole genome shotgun (WGS) entry which is preliminary data.</text>
</comment>
<feature type="compositionally biased region" description="Low complexity" evidence="2">
    <location>
        <begin position="580"/>
        <end position="601"/>
    </location>
</feature>
<dbReference type="PANTHER" id="PTHR10343:SF81">
    <property type="entry name" value="CRUCIFORM DNA-RECOGNIZING PROTEIN 1-RELATED"/>
    <property type="match status" value="1"/>
</dbReference>
<dbReference type="PANTHER" id="PTHR10343">
    <property type="entry name" value="5'-AMP-ACTIVATED PROTEIN KINASE , BETA SUBUNIT"/>
    <property type="match status" value="1"/>
</dbReference>
<feature type="compositionally biased region" description="Polar residues" evidence="2">
    <location>
        <begin position="735"/>
        <end position="744"/>
    </location>
</feature>
<proteinExistence type="inferred from homology"/>
<evidence type="ECO:0000256" key="2">
    <source>
        <dbReference type="SAM" id="MobiDB-lite"/>
    </source>
</evidence>
<feature type="compositionally biased region" description="Low complexity" evidence="2">
    <location>
        <begin position="374"/>
        <end position="393"/>
    </location>
</feature>
<feature type="compositionally biased region" description="Low complexity" evidence="2">
    <location>
        <begin position="487"/>
        <end position="499"/>
    </location>
</feature>
<protein>
    <submittedName>
        <fullName evidence="4">Cruciform DNA binding protein</fullName>
    </submittedName>
</protein>
<dbReference type="GO" id="GO:0007165">
    <property type="term" value="P:signal transduction"/>
    <property type="evidence" value="ECO:0007669"/>
    <property type="project" value="TreeGrafter"/>
</dbReference>
<feature type="domain" description="AMP-activated protein kinase glycogen-binding" evidence="3">
    <location>
        <begin position="4"/>
        <end position="81"/>
    </location>
</feature>
<dbReference type="AlphaFoldDB" id="A0AAJ0DRD2"/>
<feature type="compositionally biased region" description="Polar residues" evidence="2">
    <location>
        <begin position="445"/>
        <end position="486"/>
    </location>
</feature>
<feature type="compositionally biased region" description="Polar residues" evidence="2">
    <location>
        <begin position="706"/>
        <end position="724"/>
    </location>
</feature>
<evidence type="ECO:0000313" key="5">
    <source>
        <dbReference type="Proteomes" id="UP001271007"/>
    </source>
</evidence>
<feature type="region of interest" description="Disordered" evidence="2">
    <location>
        <begin position="421"/>
        <end position="536"/>
    </location>
</feature>
<dbReference type="InterPro" id="IPR050827">
    <property type="entry name" value="CRP1_MDG1_kinase"/>
</dbReference>
<dbReference type="SUPFAM" id="SSF81296">
    <property type="entry name" value="E set domains"/>
    <property type="match status" value="1"/>
</dbReference>
<gene>
    <name evidence="4" type="primary">CRP1</name>
    <name evidence="4" type="ORF">LTR09_004489</name>
</gene>
<feature type="compositionally biased region" description="Polar residues" evidence="2">
    <location>
        <begin position="201"/>
        <end position="220"/>
    </location>
</feature>
<feature type="compositionally biased region" description="Basic and acidic residues" evidence="2">
    <location>
        <begin position="348"/>
        <end position="369"/>
    </location>
</feature>
<comment type="similarity">
    <text evidence="1">Belongs to the CRP1/MDG1 family.</text>
</comment>
<dbReference type="EMBL" id="JAWDJX010000011">
    <property type="protein sequence ID" value="KAK3054760.1"/>
    <property type="molecule type" value="Genomic_DNA"/>
</dbReference>
<dbReference type="InterPro" id="IPR032640">
    <property type="entry name" value="AMPK1_CBM"/>
</dbReference>
<organism evidence="4 5">
    <name type="scientific">Extremus antarcticus</name>
    <dbReference type="NCBI Taxonomy" id="702011"/>
    <lineage>
        <taxon>Eukaryota</taxon>
        <taxon>Fungi</taxon>
        <taxon>Dikarya</taxon>
        <taxon>Ascomycota</taxon>
        <taxon>Pezizomycotina</taxon>
        <taxon>Dothideomycetes</taxon>
        <taxon>Dothideomycetidae</taxon>
        <taxon>Mycosphaerellales</taxon>
        <taxon>Extremaceae</taxon>
        <taxon>Extremus</taxon>
    </lineage>
</organism>
<feature type="compositionally biased region" description="Polar residues" evidence="2">
    <location>
        <begin position="277"/>
        <end position="289"/>
    </location>
</feature>
<feature type="region of interest" description="Disordered" evidence="2">
    <location>
        <begin position="577"/>
        <end position="781"/>
    </location>
</feature>
<feature type="compositionally biased region" description="Polar residues" evidence="2">
    <location>
        <begin position="143"/>
        <end position="159"/>
    </location>
</feature>
<feature type="compositionally biased region" description="Polar residues" evidence="2">
    <location>
        <begin position="666"/>
        <end position="683"/>
    </location>
</feature>
<evidence type="ECO:0000256" key="1">
    <source>
        <dbReference type="ARBA" id="ARBA00038216"/>
    </source>
</evidence>
<dbReference type="InterPro" id="IPR014756">
    <property type="entry name" value="Ig_E-set"/>
</dbReference>
<feature type="compositionally biased region" description="Basic and acidic residues" evidence="2">
    <location>
        <begin position="63"/>
        <end position="74"/>
    </location>
</feature>
<evidence type="ECO:0000259" key="3">
    <source>
        <dbReference type="Pfam" id="PF16561"/>
    </source>
</evidence>
<dbReference type="InterPro" id="IPR013783">
    <property type="entry name" value="Ig-like_fold"/>
</dbReference>
<keyword evidence="5" id="KW-1185">Reference proteome</keyword>
<accession>A0AAJ0DRD2</accession>